<name>A0A6A0A5J1_HAELA</name>
<protein>
    <submittedName>
        <fullName evidence="1">Uncharacterized protein</fullName>
    </submittedName>
</protein>
<sequence length="607" mass="68094">MPPCHVNMSRDVATFAAPLSVFGVERATPHQCFPAGACWDIGLALQRILAIQACSQHRITTNEVPAGWWTNLKAASPAIVKKAKEFCTSGKLKKLAYESLDAATTILDTVGPFLPPPGKPQCWETLRLGCSASCASRLLLHRKHNQRFNELVAELSSLTVDATFALNVEQKGMLKEIIDKLNAGMPSVVQQTHASGGLVHKTLQLTSPLILLIRLHVTVVLAYICHRGCALSARCLPACLPHIQSGYRELIRQPHLKALWSDYFMHEQALMDLLKDKDSKDAFRRAVEVEETIFISIDELCLRFPDDSPLLPTVEALLCEGRGLVLRDKDQEKTAIDEAGQGQKLLEGKLESMEARLAQQTYFHLIHQQDLQALWSTHFKHEQAVRWGLWWAVFPSELPLNSTFDAATRNQAKANTEDDAYHHPCQTSNMPACLQLVDMLATTESRAAFKWAVEVEDSIHISIDELCRSFPDGEALLPTIKRLVQAGRELVLKDQTLKQVALDEAAHNQELLEGRLMSMEAELKKEMSLSSFSQHIHEPKMQKLWNVYFKHEQAVRWGLWWAVFPAKLEGLHETNKKEVGPLSYIPWHSCVAHLPAGGHAWPICLLD</sequence>
<proteinExistence type="predicted"/>
<gene>
    <name evidence="1" type="ORF">HaLaN_26144</name>
</gene>
<organism evidence="1 2">
    <name type="scientific">Haematococcus lacustris</name>
    <name type="common">Green alga</name>
    <name type="synonym">Haematococcus pluvialis</name>
    <dbReference type="NCBI Taxonomy" id="44745"/>
    <lineage>
        <taxon>Eukaryota</taxon>
        <taxon>Viridiplantae</taxon>
        <taxon>Chlorophyta</taxon>
        <taxon>core chlorophytes</taxon>
        <taxon>Chlorophyceae</taxon>
        <taxon>CS clade</taxon>
        <taxon>Chlamydomonadales</taxon>
        <taxon>Haematococcaceae</taxon>
        <taxon>Haematococcus</taxon>
    </lineage>
</organism>
<evidence type="ECO:0000313" key="1">
    <source>
        <dbReference type="EMBL" id="GFH27766.1"/>
    </source>
</evidence>
<comment type="caution">
    <text evidence="1">The sequence shown here is derived from an EMBL/GenBank/DDBJ whole genome shotgun (WGS) entry which is preliminary data.</text>
</comment>
<dbReference type="Proteomes" id="UP000485058">
    <property type="component" value="Unassembled WGS sequence"/>
</dbReference>
<feature type="non-terminal residue" evidence="1">
    <location>
        <position position="1"/>
    </location>
</feature>
<reference evidence="1 2" key="1">
    <citation type="submission" date="2020-02" db="EMBL/GenBank/DDBJ databases">
        <title>Draft genome sequence of Haematococcus lacustris strain NIES-144.</title>
        <authorList>
            <person name="Morimoto D."/>
            <person name="Nakagawa S."/>
            <person name="Yoshida T."/>
            <person name="Sawayama S."/>
        </authorList>
    </citation>
    <scope>NUCLEOTIDE SEQUENCE [LARGE SCALE GENOMIC DNA]</scope>
    <source>
        <strain evidence="1 2">NIES-144</strain>
    </source>
</reference>
<evidence type="ECO:0000313" key="2">
    <source>
        <dbReference type="Proteomes" id="UP000485058"/>
    </source>
</evidence>
<keyword evidence="2" id="KW-1185">Reference proteome</keyword>
<accession>A0A6A0A5J1</accession>
<dbReference type="AlphaFoldDB" id="A0A6A0A5J1"/>
<dbReference type="EMBL" id="BLLF01003610">
    <property type="protein sequence ID" value="GFH27766.1"/>
    <property type="molecule type" value="Genomic_DNA"/>
</dbReference>
<feature type="non-terminal residue" evidence="1">
    <location>
        <position position="607"/>
    </location>
</feature>